<feature type="transmembrane region" description="Helical" evidence="8">
    <location>
        <begin position="358"/>
        <end position="380"/>
    </location>
</feature>
<accession>A0A1D4J8F0</accession>
<evidence type="ECO:0000259" key="9">
    <source>
        <dbReference type="PROSITE" id="PS50850"/>
    </source>
</evidence>
<dbReference type="Pfam" id="PF07690">
    <property type="entry name" value="MFS_1"/>
    <property type="match status" value="1"/>
</dbReference>
<dbReference type="InterPro" id="IPR036259">
    <property type="entry name" value="MFS_trans_sf"/>
</dbReference>
<feature type="transmembrane region" description="Helical" evidence="8">
    <location>
        <begin position="332"/>
        <end position="352"/>
    </location>
</feature>
<keyword evidence="6 8" id="KW-0472">Membrane</keyword>
<evidence type="ECO:0000256" key="7">
    <source>
        <dbReference type="ARBA" id="ARBA00040594"/>
    </source>
</evidence>
<dbReference type="InterPro" id="IPR011701">
    <property type="entry name" value="MFS"/>
</dbReference>
<proteinExistence type="inferred from homology"/>
<feature type="transmembrane region" description="Helical" evidence="8">
    <location>
        <begin position="230"/>
        <end position="246"/>
    </location>
</feature>
<sequence length="461" mass="49155">MSEHKNNISGSQLIVGIVFSILTYWLFAQSFLNIGPQIQGSFETTPDIVNISVSLTSFVTGVFMVVAGNISDRFGKVKMTRIALLLSIIGSLMLIISGNVTLLLLGRVIQGFSAAIIMPATISILNDFFEGDQRQRALSYWSIGAFGGTGLSSFFAGAMATFIAWQSIFVLSIILSIIALLLLKHLPESKYDVAQTKRFDYLGLTIFVVMIGSISFVITQGYKMGWTNEITLILSAIFIICIILFYNVEKSKTTPFIDLALFKNKPYIGAVLANFLLNTGVGVIALFNMYAQGGLHMTAFQSGLLTLPYLIALLLVIRLGEKSIKRFGAKRAMVIGPILTATGVLLFSLTFFNLTSYIVIALIGALFFGAGTGLFATPALSTAVSTTPSEKVGVASGIFKMGSTLGGAFGIAIMTSIFTGVAQSGHSIGNAASIGFIAGAILVMCGVLASAIIIPKTNIKR</sequence>
<feature type="transmembrane region" description="Helical" evidence="8">
    <location>
        <begin position="162"/>
        <end position="183"/>
    </location>
</feature>
<dbReference type="PANTHER" id="PTHR42718">
    <property type="entry name" value="MAJOR FACILITATOR SUPERFAMILY MULTIDRUG TRANSPORTER MFSC"/>
    <property type="match status" value="1"/>
</dbReference>
<dbReference type="InterPro" id="IPR020846">
    <property type="entry name" value="MFS_dom"/>
</dbReference>
<evidence type="ECO:0000256" key="5">
    <source>
        <dbReference type="ARBA" id="ARBA00022989"/>
    </source>
</evidence>
<dbReference type="SUPFAM" id="SSF103473">
    <property type="entry name" value="MFS general substrate transporter"/>
    <property type="match status" value="1"/>
</dbReference>
<dbReference type="PROSITE" id="PS50850">
    <property type="entry name" value="MFS"/>
    <property type="match status" value="1"/>
</dbReference>
<feature type="transmembrane region" description="Helical" evidence="8">
    <location>
        <begin position="434"/>
        <end position="454"/>
    </location>
</feature>
<keyword evidence="4 8" id="KW-0812">Transmembrane</keyword>
<gene>
    <name evidence="11" type="primary">norB_1</name>
    <name evidence="11" type="ORF">SAMEA2297795_00739</name>
    <name evidence="10" type="ORF">SAMEA2297796_00416</name>
</gene>
<feature type="transmembrane region" description="Helical" evidence="8">
    <location>
        <begin position="199"/>
        <end position="218"/>
    </location>
</feature>
<evidence type="ECO:0000256" key="3">
    <source>
        <dbReference type="ARBA" id="ARBA00022448"/>
    </source>
</evidence>
<protein>
    <recommendedName>
        <fullName evidence="7">Quinolone resistance protein NorB</fullName>
    </recommendedName>
</protein>
<organism evidence="11 13">
    <name type="scientific">Staphylococcus caeli</name>
    <dbReference type="NCBI Taxonomy" id="2201815"/>
    <lineage>
        <taxon>Bacteria</taxon>
        <taxon>Bacillati</taxon>
        <taxon>Bacillota</taxon>
        <taxon>Bacilli</taxon>
        <taxon>Bacillales</taxon>
        <taxon>Staphylococcaceae</taxon>
        <taxon>Staphylococcus</taxon>
    </lineage>
</organism>
<evidence type="ECO:0000256" key="1">
    <source>
        <dbReference type="ARBA" id="ARBA00004651"/>
    </source>
</evidence>
<dbReference type="Proteomes" id="UP000095412">
    <property type="component" value="Unassembled WGS sequence"/>
</dbReference>
<evidence type="ECO:0000313" key="12">
    <source>
        <dbReference type="Proteomes" id="UP000095412"/>
    </source>
</evidence>
<keyword evidence="3" id="KW-0813">Transport</keyword>
<reference evidence="11 13" key="1">
    <citation type="submission" date="2016-09" db="EMBL/GenBank/DDBJ databases">
        <authorList>
            <consortium name="Pathogen Informatics"/>
        </authorList>
    </citation>
    <scope>NUCLEOTIDE SEQUENCE [LARGE SCALE GENOMIC DNA]</scope>
    <source>
        <strain evidence="11 13">82B</strain>
    </source>
</reference>
<dbReference type="PANTHER" id="PTHR42718:SF9">
    <property type="entry name" value="MAJOR FACILITATOR SUPERFAMILY MULTIDRUG TRANSPORTER MFSC"/>
    <property type="match status" value="1"/>
</dbReference>
<evidence type="ECO:0000256" key="4">
    <source>
        <dbReference type="ARBA" id="ARBA00022692"/>
    </source>
</evidence>
<dbReference type="Proteomes" id="UP000095768">
    <property type="component" value="Unassembled WGS sequence"/>
</dbReference>
<evidence type="ECO:0000313" key="11">
    <source>
        <dbReference type="EMBL" id="SCS57898.1"/>
    </source>
</evidence>
<dbReference type="EMBL" id="FMPG01000002">
    <property type="protein sequence ID" value="SCS57898.1"/>
    <property type="molecule type" value="Genomic_DNA"/>
</dbReference>
<feature type="transmembrane region" description="Helical" evidence="8">
    <location>
        <begin position="12"/>
        <end position="28"/>
    </location>
</feature>
<feature type="transmembrane region" description="Helical" evidence="8">
    <location>
        <begin position="267"/>
        <end position="287"/>
    </location>
</feature>
<evidence type="ECO:0000256" key="8">
    <source>
        <dbReference type="SAM" id="Phobius"/>
    </source>
</evidence>
<dbReference type="AlphaFoldDB" id="A0A1D4J8F0"/>
<feature type="transmembrane region" description="Helical" evidence="8">
    <location>
        <begin position="82"/>
        <end position="102"/>
    </location>
</feature>
<feature type="transmembrane region" description="Helical" evidence="8">
    <location>
        <begin position="48"/>
        <end position="70"/>
    </location>
</feature>
<comment type="subcellular location">
    <subcellularLocation>
        <location evidence="1">Cell membrane</location>
        <topology evidence="1">Multi-pass membrane protein</topology>
    </subcellularLocation>
</comment>
<feature type="transmembrane region" description="Helical" evidence="8">
    <location>
        <begin position="137"/>
        <end position="156"/>
    </location>
</feature>
<feature type="transmembrane region" description="Helical" evidence="8">
    <location>
        <begin position="299"/>
        <end position="320"/>
    </location>
</feature>
<keyword evidence="12" id="KW-1185">Reference proteome</keyword>
<feature type="transmembrane region" description="Helical" evidence="8">
    <location>
        <begin position="401"/>
        <end position="422"/>
    </location>
</feature>
<evidence type="ECO:0000313" key="10">
    <source>
        <dbReference type="EMBL" id="SCS39577.1"/>
    </source>
</evidence>
<dbReference type="GO" id="GO:0022857">
    <property type="term" value="F:transmembrane transporter activity"/>
    <property type="evidence" value="ECO:0007669"/>
    <property type="project" value="InterPro"/>
</dbReference>
<dbReference type="EMBL" id="FMPI01000002">
    <property type="protein sequence ID" value="SCS39577.1"/>
    <property type="molecule type" value="Genomic_DNA"/>
</dbReference>
<feature type="transmembrane region" description="Helical" evidence="8">
    <location>
        <begin position="108"/>
        <end position="125"/>
    </location>
</feature>
<evidence type="ECO:0000313" key="13">
    <source>
        <dbReference type="Proteomes" id="UP000095768"/>
    </source>
</evidence>
<reference evidence="10 12" key="2">
    <citation type="submission" date="2016-09" db="EMBL/GenBank/DDBJ databases">
        <authorList>
            <consortium name="Pathogen Informatics"/>
            <person name="Sun Q."/>
            <person name="Inoue M."/>
        </authorList>
    </citation>
    <scope>NUCLEOTIDE SEQUENCE [LARGE SCALE GENOMIC DNA]</scope>
    <source>
        <strain evidence="10 12">82C</strain>
    </source>
</reference>
<evidence type="ECO:0000256" key="2">
    <source>
        <dbReference type="ARBA" id="ARBA00007520"/>
    </source>
</evidence>
<dbReference type="GO" id="GO:0005886">
    <property type="term" value="C:plasma membrane"/>
    <property type="evidence" value="ECO:0007669"/>
    <property type="project" value="UniProtKB-SubCell"/>
</dbReference>
<dbReference type="Gene3D" id="1.20.1250.20">
    <property type="entry name" value="MFS general substrate transporter like domains"/>
    <property type="match status" value="1"/>
</dbReference>
<dbReference type="CDD" id="cd17321">
    <property type="entry name" value="MFS_MMR_MDR_like"/>
    <property type="match status" value="1"/>
</dbReference>
<keyword evidence="5 8" id="KW-1133">Transmembrane helix</keyword>
<dbReference type="RefSeq" id="WP_069994554.1">
    <property type="nucleotide sequence ID" value="NZ_FMPG01000002.1"/>
</dbReference>
<dbReference type="OrthoDB" id="2412976at2"/>
<comment type="similarity">
    <text evidence="2">Belongs to the major facilitator superfamily. TCR/Tet family.</text>
</comment>
<name>A0A1D4J8F0_9STAP</name>
<dbReference type="Gene3D" id="1.20.1720.10">
    <property type="entry name" value="Multidrug resistance protein D"/>
    <property type="match status" value="1"/>
</dbReference>
<feature type="domain" description="Major facilitator superfamily (MFS) profile" evidence="9">
    <location>
        <begin position="13"/>
        <end position="458"/>
    </location>
</feature>
<evidence type="ECO:0000256" key="6">
    <source>
        <dbReference type="ARBA" id="ARBA00023136"/>
    </source>
</evidence>